<evidence type="ECO:0008006" key="4">
    <source>
        <dbReference type="Google" id="ProtNLM"/>
    </source>
</evidence>
<dbReference type="PANTHER" id="PTHR24114:SF2">
    <property type="entry name" value="F-BOX DOMAIN-CONTAINING PROTEIN-RELATED"/>
    <property type="match status" value="1"/>
</dbReference>
<protein>
    <recommendedName>
        <fullName evidence="4">Leucine-rich repeat-containing protein 74B-like</fullName>
    </recommendedName>
</protein>
<sequence length="557" mass="62512">MSSEDNVTKTSDSTELIYMGKDDEASEELPTSDWSSLIIEVPEENKKKALYAAGLYEPGSREICTKYIPMSASSVLRHPYYNYPAVLDPGIKEALFEPEEKVVYPSDGQEVYLAVCKEINQCPVRSFYNELLGKSINLRYYCINPYSVKAMATALQHNRNVTVIDLTDNFLNDDACYHLGEMLVVNSVIKELNLSGCRIGPSGAKRLFAGLPTNRSLQCLNLSKNKLGDEGVKYIAESIIDGLEVPQLYLNYNNLTGDAANFLTEALEFNNIFTHLDLSWNTLSILPQGIFHLLYQLSENEFLEELNLAWNSLSGARIGAAIKTVMTAPKLKKLNLSSNRLSNEAIKNIAEGIDKAESLVTLDLSNNPMSINDALKIILKIKSSTVSIQNLLMENVFVDNKFLRHLQQIKDFKTDFVVTYGRVLDSRKPTESDMREILLNRAEYLAKKPKKRPVDIALVAMQLLKDNNITMTAKDFANAIKLSGAPLDEDLVDEIVNVFAGSKTAKSKTIDIRLLVDFIKRKWPERKLPPTPPPEIETQPEFQSPATRKKGNRKSKK</sequence>
<accession>A0AAV1KFB1</accession>
<evidence type="ECO:0000256" key="1">
    <source>
        <dbReference type="SAM" id="MobiDB-lite"/>
    </source>
</evidence>
<dbReference type="InterPro" id="IPR001611">
    <property type="entry name" value="Leu-rich_rpt"/>
</dbReference>
<reference evidence="2 3" key="1">
    <citation type="submission" date="2023-11" db="EMBL/GenBank/DDBJ databases">
        <authorList>
            <person name="Hedman E."/>
            <person name="Englund M."/>
            <person name="Stromberg M."/>
            <person name="Nyberg Akerstrom W."/>
            <person name="Nylinder S."/>
            <person name="Jareborg N."/>
            <person name="Kallberg Y."/>
            <person name="Kronander E."/>
        </authorList>
    </citation>
    <scope>NUCLEOTIDE SEQUENCE [LARGE SCALE GENOMIC DNA]</scope>
</reference>
<dbReference type="Proteomes" id="UP001314205">
    <property type="component" value="Unassembled WGS sequence"/>
</dbReference>
<feature type="region of interest" description="Disordered" evidence="1">
    <location>
        <begin position="524"/>
        <end position="557"/>
    </location>
</feature>
<feature type="compositionally biased region" description="Polar residues" evidence="1">
    <location>
        <begin position="1"/>
        <end position="14"/>
    </location>
</feature>
<organism evidence="2 3">
    <name type="scientific">Parnassius mnemosyne</name>
    <name type="common">clouded apollo</name>
    <dbReference type="NCBI Taxonomy" id="213953"/>
    <lineage>
        <taxon>Eukaryota</taxon>
        <taxon>Metazoa</taxon>
        <taxon>Ecdysozoa</taxon>
        <taxon>Arthropoda</taxon>
        <taxon>Hexapoda</taxon>
        <taxon>Insecta</taxon>
        <taxon>Pterygota</taxon>
        <taxon>Neoptera</taxon>
        <taxon>Endopterygota</taxon>
        <taxon>Lepidoptera</taxon>
        <taxon>Glossata</taxon>
        <taxon>Ditrysia</taxon>
        <taxon>Papilionoidea</taxon>
        <taxon>Papilionidae</taxon>
        <taxon>Parnassiinae</taxon>
        <taxon>Parnassini</taxon>
        <taxon>Parnassius</taxon>
        <taxon>Driopa</taxon>
    </lineage>
</organism>
<dbReference type="Pfam" id="PF13516">
    <property type="entry name" value="LRR_6"/>
    <property type="match status" value="3"/>
</dbReference>
<feature type="region of interest" description="Disordered" evidence="1">
    <location>
        <begin position="1"/>
        <end position="29"/>
    </location>
</feature>
<feature type="compositionally biased region" description="Basic residues" evidence="1">
    <location>
        <begin position="547"/>
        <end position="557"/>
    </location>
</feature>
<dbReference type="InterPro" id="IPR032675">
    <property type="entry name" value="LRR_dom_sf"/>
</dbReference>
<evidence type="ECO:0000313" key="3">
    <source>
        <dbReference type="Proteomes" id="UP001314205"/>
    </source>
</evidence>
<comment type="caution">
    <text evidence="2">The sequence shown here is derived from an EMBL/GenBank/DDBJ whole genome shotgun (WGS) entry which is preliminary data.</text>
</comment>
<proteinExistence type="predicted"/>
<evidence type="ECO:0000313" key="2">
    <source>
        <dbReference type="EMBL" id="CAK1581490.1"/>
    </source>
</evidence>
<dbReference type="AlphaFoldDB" id="A0AAV1KFB1"/>
<name>A0AAV1KFB1_9NEOP</name>
<keyword evidence="3" id="KW-1185">Reference proteome</keyword>
<dbReference type="InterPro" id="IPR052394">
    <property type="entry name" value="LRR-containing"/>
</dbReference>
<dbReference type="EMBL" id="CAVLGL010000035">
    <property type="protein sequence ID" value="CAK1581490.1"/>
    <property type="molecule type" value="Genomic_DNA"/>
</dbReference>
<dbReference type="Gene3D" id="3.80.10.10">
    <property type="entry name" value="Ribonuclease Inhibitor"/>
    <property type="match status" value="2"/>
</dbReference>
<gene>
    <name evidence="2" type="ORF">PARMNEM_LOCUS3148</name>
</gene>
<dbReference type="SUPFAM" id="SSF52047">
    <property type="entry name" value="RNI-like"/>
    <property type="match status" value="1"/>
</dbReference>
<dbReference type="PANTHER" id="PTHR24114">
    <property type="entry name" value="LEUCINE RICH REPEAT FAMILY PROTEIN"/>
    <property type="match status" value="1"/>
</dbReference>
<dbReference type="SMART" id="SM00368">
    <property type="entry name" value="LRR_RI"/>
    <property type="match status" value="5"/>
</dbReference>